<feature type="region of interest" description="N-terminal hotdog fold" evidence="4">
    <location>
        <begin position="908"/>
        <end position="1025"/>
    </location>
</feature>
<evidence type="ECO:0000259" key="6">
    <source>
        <dbReference type="PROSITE" id="PS50075"/>
    </source>
</evidence>
<dbReference type="SMART" id="SM00823">
    <property type="entry name" value="PKS_PP"/>
    <property type="match status" value="1"/>
</dbReference>
<evidence type="ECO:0000256" key="4">
    <source>
        <dbReference type="PROSITE-ProRule" id="PRU01363"/>
    </source>
</evidence>
<dbReference type="Gene3D" id="1.10.1200.10">
    <property type="entry name" value="ACP-like"/>
    <property type="match status" value="1"/>
</dbReference>
<dbReference type="Gene3D" id="3.40.47.10">
    <property type="match status" value="1"/>
</dbReference>
<dbReference type="InterPro" id="IPR057326">
    <property type="entry name" value="KR_dom"/>
</dbReference>
<dbReference type="SMART" id="SM00826">
    <property type="entry name" value="PKS_DH"/>
    <property type="match status" value="1"/>
</dbReference>
<dbReference type="InterPro" id="IPR013968">
    <property type="entry name" value="PKS_KR"/>
</dbReference>
<dbReference type="InterPro" id="IPR032821">
    <property type="entry name" value="PKS_assoc"/>
</dbReference>
<dbReference type="InterPro" id="IPR049552">
    <property type="entry name" value="PKS_DH_N"/>
</dbReference>
<keyword evidence="10" id="KW-1185">Reference proteome</keyword>
<dbReference type="CDD" id="cd00833">
    <property type="entry name" value="PKS"/>
    <property type="match status" value="1"/>
</dbReference>
<feature type="region of interest" description="C-terminal hotdog fold" evidence="4">
    <location>
        <begin position="1040"/>
        <end position="1175"/>
    </location>
</feature>
<dbReference type="PANTHER" id="PTHR43775:SF37">
    <property type="entry name" value="SI:DKEY-61P9.11"/>
    <property type="match status" value="1"/>
</dbReference>
<dbReference type="InterPro" id="IPR018201">
    <property type="entry name" value="Ketoacyl_synth_AS"/>
</dbReference>
<dbReference type="InterPro" id="IPR001227">
    <property type="entry name" value="Ac_transferase_dom_sf"/>
</dbReference>
<keyword evidence="9" id="KW-0012">Acyltransferase</keyword>
<dbReference type="SUPFAM" id="SSF55048">
    <property type="entry name" value="Probable ACP-binding domain of malonyl-CoA ACP transacylase"/>
    <property type="match status" value="1"/>
</dbReference>
<dbReference type="Pfam" id="PF00109">
    <property type="entry name" value="ketoacyl-synt"/>
    <property type="match status" value="1"/>
</dbReference>
<feature type="active site" description="Proton acceptor; for dehydratase activity" evidence="4">
    <location>
        <position position="941"/>
    </location>
</feature>
<dbReference type="CDD" id="cd08955">
    <property type="entry name" value="KR_2_FAS_SDR_x"/>
    <property type="match status" value="1"/>
</dbReference>
<dbReference type="RefSeq" id="WP_260193563.1">
    <property type="nucleotide sequence ID" value="NZ_JAFFZE010000016.1"/>
</dbReference>
<dbReference type="Gene3D" id="3.10.129.110">
    <property type="entry name" value="Polyketide synthase dehydratase"/>
    <property type="match status" value="1"/>
</dbReference>
<dbReference type="InterPro" id="IPR050091">
    <property type="entry name" value="PKS_NRPS_Biosynth_Enz"/>
</dbReference>
<dbReference type="InterPro" id="IPR020806">
    <property type="entry name" value="PKS_PP-bd"/>
</dbReference>
<feature type="region of interest" description="Disordered" evidence="5">
    <location>
        <begin position="1737"/>
        <end position="1758"/>
    </location>
</feature>
<dbReference type="InterPro" id="IPR014043">
    <property type="entry name" value="Acyl_transferase_dom"/>
</dbReference>
<dbReference type="Proteomes" id="UP001156441">
    <property type="component" value="Unassembled WGS sequence"/>
</dbReference>
<dbReference type="EMBL" id="JAFFZE010000016">
    <property type="protein sequence ID" value="MCT2585840.1"/>
    <property type="molecule type" value="Genomic_DNA"/>
</dbReference>
<dbReference type="InterPro" id="IPR016036">
    <property type="entry name" value="Malonyl_transacylase_ACP-bd"/>
</dbReference>
<dbReference type="SMART" id="SM00822">
    <property type="entry name" value="PKS_KR"/>
    <property type="match status" value="1"/>
</dbReference>
<organism evidence="9 10">
    <name type="scientific">Actinophytocola gossypii</name>
    <dbReference type="NCBI Taxonomy" id="2812003"/>
    <lineage>
        <taxon>Bacteria</taxon>
        <taxon>Bacillati</taxon>
        <taxon>Actinomycetota</taxon>
        <taxon>Actinomycetes</taxon>
        <taxon>Pseudonocardiales</taxon>
        <taxon>Pseudonocardiaceae</taxon>
    </lineage>
</organism>
<dbReference type="Gene3D" id="3.40.366.10">
    <property type="entry name" value="Malonyl-Coenzyme A Acyl Carrier Protein, domain 2"/>
    <property type="match status" value="1"/>
</dbReference>
<dbReference type="GO" id="GO:0016746">
    <property type="term" value="F:acyltransferase activity"/>
    <property type="evidence" value="ECO:0007669"/>
    <property type="project" value="UniProtKB-KW"/>
</dbReference>
<dbReference type="SUPFAM" id="SSF52151">
    <property type="entry name" value="FabD/lysophospholipase-like"/>
    <property type="match status" value="1"/>
</dbReference>
<dbReference type="PROSITE" id="PS00606">
    <property type="entry name" value="KS3_1"/>
    <property type="match status" value="1"/>
</dbReference>
<name>A0ABT2JD94_9PSEU</name>
<dbReference type="InterPro" id="IPR009081">
    <property type="entry name" value="PP-bd_ACP"/>
</dbReference>
<dbReference type="Pfam" id="PF08659">
    <property type="entry name" value="KR"/>
    <property type="match status" value="1"/>
</dbReference>
<sequence length="1758" mass="185204">MVTSNEADRQPDAPEPVAIVGMGCRLPGDINSPEAFWNALVDGFDAIGEVPPDRWEHYEAAPENAAAVRKVSKQGGFVSNVDEFDAAFFGVSPREATLMDPQQRMTLEVTWEALEHAGIVPGDLAGTNAGVFVGVNTDDHGRKLLEDLPRIEAWTGIGSSMCAVANRVSYVLDLHGPSMVVDTACSSSLVALHLACQSLRQGETPVAIAGGIMLMVAPGLTMVMDTAGALAPDGRSKSFDASANGYGRGEGCGIVVLKRLSDARRDGDRVLAVIRGSAVNQDGRTNGIMAPSGEAQTEMLREACVRAGVAPESVDYVEAHGTGTRAGDPIEAAALAAVYGAGRPVDRPCLIGSVKTNIGHLEAASGIAGVIKAVLAIEHAAIPPSLNFDTPNPDIPWPETGLRVVTEVTPWPSTAGARRAGVSGYGYGGTIAHLVLEQAPRLDQPVTALDKGTAQRVYPLSGNSPEAVREYAVRLAQWLGGDGLRAADAELADVAYTLTRRRSHLAYRTAITATGQDELIARLRQVGVDEPGDGITSGQPLEGAAKGPVWVFSGHGSQWIGMGRELLATEPAFGRVLDELEPVFLDEAGISPRRALLEGDLLHTDVIQMMIFAMQVALAEVWYEHGIRPAAVIGHSVGEIAAAVVAGILDLADGARLICRRSALLRRVAGNGGMAMVNLPFEEAQRRLTGHDGVVAAISAAPSSTVIAGDTAVLDVVVKQWTADPELHVQRVNSDVAFHSHHMDPLVGELAEAAHDLTVREPALPVYSTSLVDPRDDAPRDGSYWAGNLRNPVRFAGAVGAALADGYRAFVEVSPHPVVSYSINEVLAAEGIGDAVVAHTLRRNRPERTTLVDNLGTLHCTGVPVDWSAAFPGGRLAPLPGIAWQHREFRVEVPAAGVHTRLHDEDSHTLLGSPLTVNGTSTVRLWQTRLDHGSRPYPGDHPVQGTEIIPAAVLLNTFLAASGGHVLTDVSLRVPVSVAAPRELQVVHMDGSLRLASRLPGEAAEQDSGWQTHTTAVVPAVADLGGGGTLALEELRNRCVERLDPDYVVDRLASIGVAAMGFPWRINRIRRGPGELFVRVVADPNGTLPRTWASILDAALSAASVVFDGPATLRMPAHIRQVVVGGRPPEEAVLSVRVQPGSTDTVDVRVAAPDGSVVASLTGLRYGVLDGDIGAPASPRRLVHEVVWRALELPKRTHELDQVVFVGDTGFGGELGASFAEAGVPCRAVTEPSELDGAEVTAATAVVVLPRRTEDAWDSSLAATWLLTRTVQRLSTWDTQPAVWCVTRGVREATELAGVGDAALWGVGRVLGGEHPGLWGGIVDLDGADPLGSVGMLRQVLAARPADDVITVRGTDIEVARLSPVDGGADRPGVSCRPDGTYLITGGLGVLGLEVAQWLAGRGARRLVLAGRRGLPPRSSWNTVTDPNLASQIEAVRALEAAGVTVRVVALDIADRAQAARLLSANELGLPPIRGVVHAAGVLDNRMAADVDEASLVTVMRPKVAGALVLHELFPPGSLDFLALFSSAGLLLGLPGQTSYAAGNAVLDGLATHRRAGGRTDTISLGWTSWRGLGMSTSSAAIDAELSARGTADITAAEAFRSWEYAARHDVAHVAVLRTIPLLPGMTRPALLGELTAEEPAAAPGGTAAPWAELRGDDLREYLVREVAGEVAGEIKLAADELDVRRPLIEMGLDSVMTQIIRNRLERTFRVSLPATLLWNRPTVQAIGDFLAELLTPDSATEPGDDEPETPLPPAVAA</sequence>
<dbReference type="InterPro" id="IPR042104">
    <property type="entry name" value="PKS_dehydratase_sf"/>
</dbReference>
<dbReference type="InterPro" id="IPR014030">
    <property type="entry name" value="Ketoacyl_synth_N"/>
</dbReference>
<dbReference type="SUPFAM" id="SSF53901">
    <property type="entry name" value="Thiolase-like"/>
    <property type="match status" value="1"/>
</dbReference>
<feature type="domain" description="Carrier" evidence="6">
    <location>
        <begin position="1658"/>
        <end position="1735"/>
    </location>
</feature>
<dbReference type="SUPFAM" id="SSF51735">
    <property type="entry name" value="NAD(P)-binding Rossmann-fold domains"/>
    <property type="match status" value="2"/>
</dbReference>
<dbReference type="InterPro" id="IPR016039">
    <property type="entry name" value="Thiolase-like"/>
</dbReference>
<evidence type="ECO:0000313" key="9">
    <source>
        <dbReference type="EMBL" id="MCT2585840.1"/>
    </source>
</evidence>
<dbReference type="SMART" id="SM00827">
    <property type="entry name" value="PKS_AT"/>
    <property type="match status" value="1"/>
</dbReference>
<dbReference type="Gene3D" id="3.40.50.720">
    <property type="entry name" value="NAD(P)-binding Rossmann-like Domain"/>
    <property type="match status" value="1"/>
</dbReference>
<feature type="domain" description="PKS/mFAS DH" evidence="8">
    <location>
        <begin position="908"/>
        <end position="1175"/>
    </location>
</feature>
<keyword evidence="2" id="KW-0597">Phosphoprotein</keyword>
<evidence type="ECO:0000259" key="8">
    <source>
        <dbReference type="PROSITE" id="PS52019"/>
    </source>
</evidence>
<evidence type="ECO:0000256" key="3">
    <source>
        <dbReference type="ARBA" id="ARBA00022679"/>
    </source>
</evidence>
<dbReference type="Pfam" id="PF21089">
    <property type="entry name" value="PKS_DH_N"/>
    <property type="match status" value="1"/>
</dbReference>
<dbReference type="InterPro" id="IPR036291">
    <property type="entry name" value="NAD(P)-bd_dom_sf"/>
</dbReference>
<dbReference type="InterPro" id="IPR036736">
    <property type="entry name" value="ACP-like_sf"/>
</dbReference>
<dbReference type="Pfam" id="PF00550">
    <property type="entry name" value="PP-binding"/>
    <property type="match status" value="1"/>
</dbReference>
<dbReference type="PROSITE" id="PS52004">
    <property type="entry name" value="KS3_2"/>
    <property type="match status" value="1"/>
</dbReference>
<gene>
    <name evidence="9" type="ORF">JT362_22230</name>
</gene>
<dbReference type="PANTHER" id="PTHR43775">
    <property type="entry name" value="FATTY ACID SYNTHASE"/>
    <property type="match status" value="1"/>
</dbReference>
<evidence type="ECO:0000256" key="5">
    <source>
        <dbReference type="SAM" id="MobiDB-lite"/>
    </source>
</evidence>
<dbReference type="Pfam" id="PF00698">
    <property type="entry name" value="Acyl_transf_1"/>
    <property type="match status" value="1"/>
</dbReference>
<dbReference type="PROSITE" id="PS50075">
    <property type="entry name" value="CARRIER"/>
    <property type="match status" value="1"/>
</dbReference>
<dbReference type="InterPro" id="IPR020807">
    <property type="entry name" value="PKS_DH"/>
</dbReference>
<evidence type="ECO:0000256" key="2">
    <source>
        <dbReference type="ARBA" id="ARBA00022553"/>
    </source>
</evidence>
<keyword evidence="3" id="KW-0808">Transferase</keyword>
<feature type="active site" description="Proton donor; for dehydratase activity" evidence="4">
    <location>
        <position position="1097"/>
    </location>
</feature>
<dbReference type="SUPFAM" id="SSF47336">
    <property type="entry name" value="ACP-like"/>
    <property type="match status" value="1"/>
</dbReference>
<feature type="domain" description="Ketosynthase family 3 (KS3)" evidence="7">
    <location>
        <begin position="14"/>
        <end position="438"/>
    </location>
</feature>
<dbReference type="PROSITE" id="PS52019">
    <property type="entry name" value="PKS_MFAS_DH"/>
    <property type="match status" value="1"/>
</dbReference>
<evidence type="ECO:0000256" key="1">
    <source>
        <dbReference type="ARBA" id="ARBA00022450"/>
    </source>
</evidence>
<accession>A0ABT2JD94</accession>
<dbReference type="SMART" id="SM00825">
    <property type="entry name" value="PKS_KS"/>
    <property type="match status" value="1"/>
</dbReference>
<dbReference type="Pfam" id="PF16197">
    <property type="entry name" value="KAsynt_C_assoc"/>
    <property type="match status" value="1"/>
</dbReference>
<dbReference type="Gene3D" id="3.30.70.3290">
    <property type="match status" value="1"/>
</dbReference>
<evidence type="ECO:0000313" key="10">
    <source>
        <dbReference type="Proteomes" id="UP001156441"/>
    </source>
</evidence>
<dbReference type="SMART" id="SM01294">
    <property type="entry name" value="PKS_PP_betabranch"/>
    <property type="match status" value="1"/>
</dbReference>
<dbReference type="InterPro" id="IPR016035">
    <property type="entry name" value="Acyl_Trfase/lysoPLipase"/>
</dbReference>
<dbReference type="InterPro" id="IPR014031">
    <property type="entry name" value="Ketoacyl_synth_C"/>
</dbReference>
<protein>
    <submittedName>
        <fullName evidence="9">Acyltransferase domain-containing protein</fullName>
    </submittedName>
</protein>
<dbReference type="Pfam" id="PF02801">
    <property type="entry name" value="Ketoacyl-synt_C"/>
    <property type="match status" value="1"/>
</dbReference>
<proteinExistence type="predicted"/>
<reference evidence="9 10" key="1">
    <citation type="submission" date="2021-02" db="EMBL/GenBank/DDBJ databases">
        <title>Actinophytocola xerophila sp. nov., isolated from soil of cotton cropping field.</title>
        <authorList>
            <person name="Huang R."/>
            <person name="Chen X."/>
            <person name="Ge X."/>
            <person name="Liu W."/>
        </authorList>
    </citation>
    <scope>NUCLEOTIDE SEQUENCE [LARGE SCALE GENOMIC DNA]</scope>
    <source>
        <strain evidence="9 10">S1-96</strain>
    </source>
</reference>
<evidence type="ECO:0000259" key="7">
    <source>
        <dbReference type="PROSITE" id="PS52004"/>
    </source>
</evidence>
<keyword evidence="1" id="KW-0596">Phosphopantetheine</keyword>
<dbReference type="InterPro" id="IPR020841">
    <property type="entry name" value="PKS_Beta-ketoAc_synthase_dom"/>
</dbReference>
<comment type="caution">
    <text evidence="9">The sequence shown here is derived from an EMBL/GenBank/DDBJ whole genome shotgun (WGS) entry which is preliminary data.</text>
</comment>
<dbReference type="InterPro" id="IPR049900">
    <property type="entry name" value="PKS_mFAS_DH"/>
</dbReference>